<keyword evidence="4 5" id="KW-0472">Membrane</keyword>
<evidence type="ECO:0000256" key="1">
    <source>
        <dbReference type="ARBA" id="ARBA00004141"/>
    </source>
</evidence>
<dbReference type="GO" id="GO:0006816">
    <property type="term" value="P:calcium ion transport"/>
    <property type="evidence" value="ECO:0007669"/>
    <property type="project" value="InterPro"/>
</dbReference>
<proteinExistence type="predicted"/>
<gene>
    <name evidence="7" type="ORF">FGO68_gene15359</name>
</gene>
<dbReference type="AlphaFoldDB" id="A0A8J8NDT1"/>
<dbReference type="PANTHER" id="PTHR13715">
    <property type="entry name" value="RYANODINE RECEPTOR AND IP3 RECEPTOR"/>
    <property type="match status" value="1"/>
</dbReference>
<evidence type="ECO:0000313" key="7">
    <source>
        <dbReference type="EMBL" id="TNV72735.1"/>
    </source>
</evidence>
<dbReference type="GO" id="GO:0005216">
    <property type="term" value="F:monoatomic ion channel activity"/>
    <property type="evidence" value="ECO:0007669"/>
    <property type="project" value="InterPro"/>
</dbReference>
<evidence type="ECO:0000256" key="4">
    <source>
        <dbReference type="ARBA" id="ARBA00023136"/>
    </source>
</evidence>
<dbReference type="Gene3D" id="1.10.287.70">
    <property type="match status" value="1"/>
</dbReference>
<feature type="domain" description="Ion transport" evidence="6">
    <location>
        <begin position="23"/>
        <end position="171"/>
    </location>
</feature>
<evidence type="ECO:0000256" key="5">
    <source>
        <dbReference type="SAM" id="Phobius"/>
    </source>
</evidence>
<protein>
    <recommendedName>
        <fullName evidence="6">Ion transport domain-containing protein</fullName>
    </recommendedName>
</protein>
<keyword evidence="8" id="KW-1185">Reference proteome</keyword>
<dbReference type="GO" id="GO:0016020">
    <property type="term" value="C:membrane"/>
    <property type="evidence" value="ECO:0007669"/>
    <property type="project" value="UniProtKB-SubCell"/>
</dbReference>
<keyword evidence="3 5" id="KW-1133">Transmembrane helix</keyword>
<dbReference type="OrthoDB" id="295684at2759"/>
<feature type="transmembrane region" description="Helical" evidence="5">
    <location>
        <begin position="55"/>
        <end position="74"/>
    </location>
</feature>
<feature type="transmembrane region" description="Helical" evidence="5">
    <location>
        <begin position="143"/>
        <end position="166"/>
    </location>
</feature>
<dbReference type="InterPro" id="IPR005821">
    <property type="entry name" value="Ion_trans_dom"/>
</dbReference>
<accession>A0A8J8NDT1</accession>
<keyword evidence="2 5" id="KW-0812">Transmembrane</keyword>
<evidence type="ECO:0000313" key="8">
    <source>
        <dbReference type="Proteomes" id="UP000785679"/>
    </source>
</evidence>
<dbReference type="InterPro" id="IPR015925">
    <property type="entry name" value="Ryanodine_IP3_receptor"/>
</dbReference>
<name>A0A8J8NDT1_HALGN</name>
<evidence type="ECO:0000256" key="2">
    <source>
        <dbReference type="ARBA" id="ARBA00022692"/>
    </source>
</evidence>
<organism evidence="7 8">
    <name type="scientific">Halteria grandinella</name>
    <dbReference type="NCBI Taxonomy" id="5974"/>
    <lineage>
        <taxon>Eukaryota</taxon>
        <taxon>Sar</taxon>
        <taxon>Alveolata</taxon>
        <taxon>Ciliophora</taxon>
        <taxon>Intramacronucleata</taxon>
        <taxon>Spirotrichea</taxon>
        <taxon>Stichotrichia</taxon>
        <taxon>Sporadotrichida</taxon>
        <taxon>Halteriidae</taxon>
        <taxon>Halteria</taxon>
    </lineage>
</organism>
<reference evidence="7" key="1">
    <citation type="submission" date="2019-06" db="EMBL/GenBank/DDBJ databases">
        <authorList>
            <person name="Zheng W."/>
        </authorList>
    </citation>
    <scope>NUCLEOTIDE SEQUENCE</scope>
    <source>
        <strain evidence="7">QDHG01</strain>
    </source>
</reference>
<evidence type="ECO:0000256" key="3">
    <source>
        <dbReference type="ARBA" id="ARBA00022989"/>
    </source>
</evidence>
<dbReference type="Pfam" id="PF00520">
    <property type="entry name" value="Ion_trans"/>
    <property type="match status" value="1"/>
</dbReference>
<comment type="caution">
    <text evidence="7">The sequence shown here is derived from an EMBL/GenBank/DDBJ whole genome shotgun (WGS) entry which is preliminary data.</text>
</comment>
<dbReference type="EMBL" id="RRYP01021142">
    <property type="protein sequence ID" value="TNV72735.1"/>
    <property type="molecule type" value="Genomic_DNA"/>
</dbReference>
<evidence type="ECO:0000259" key="6">
    <source>
        <dbReference type="Pfam" id="PF00520"/>
    </source>
</evidence>
<dbReference type="PANTHER" id="PTHR13715:SF99">
    <property type="entry name" value="INOSITOL 1,4,5-TRISPHOSPHATE RECEPTOR-LIKE PROTEIN A"/>
    <property type="match status" value="1"/>
</dbReference>
<feature type="transmembrane region" description="Helical" evidence="5">
    <location>
        <begin position="12"/>
        <end position="35"/>
    </location>
</feature>
<comment type="subcellular location">
    <subcellularLocation>
        <location evidence="1">Membrane</location>
        <topology evidence="1">Multi-pass membrane protein</topology>
    </subcellularLocation>
</comment>
<sequence>MRLDTQHAFNVIYFVLSVLGVFYHTIFSFLLLDIVIKIPLLQNVVQAIVQNRKQLFYTFVLLAIIIYIYSFIAFRTLRGSYLSVDNSAENPPDQNLYCSTLLECFASTINNGLRAGGGVGDYLDQISMIQDYDTYWMRYVFDLSFFFIVTILLLNLIFGIIIDAFADMRDARNAIDSDVKGRCFICGLNRFEFETKNKSWFDHVEKEHNAFAYLYFILYVQAKPGNQCTGVEKYVKALILKEDPAFFPVGKCLSIGFGSDPTREKEE</sequence>
<dbReference type="Proteomes" id="UP000785679">
    <property type="component" value="Unassembled WGS sequence"/>
</dbReference>